<sequence length="243" mass="26523">MVKSESTISMQTHLLPKKVASWIASFSLAGLSILALDPMASRADSPLTSTDLAGAYSDIAAVAWAQQYRIMSPLIVDFLLGDRPLGEKAAVINAIGWNIDGTNNAEQFLVALARKKGKPPTHLDLGDLTPEELFLVGYLLALDDYLNLGPLSAQGGNDLWRSTPVQLLSKAAYALPENFTVQFVRSLVTGQAWFGSSWCALYLEPANVLANFSPEKRNLRPQAVQNAMEYLNLYESYCLQGDI</sequence>
<evidence type="ECO:0000313" key="1">
    <source>
        <dbReference type="EMBL" id="MBE9252778.1"/>
    </source>
</evidence>
<organism evidence="1 2">
    <name type="scientific">Synechocystis salina LEGE 00031</name>
    <dbReference type="NCBI Taxonomy" id="1828736"/>
    <lineage>
        <taxon>Bacteria</taxon>
        <taxon>Bacillati</taxon>
        <taxon>Cyanobacteriota</taxon>
        <taxon>Cyanophyceae</taxon>
        <taxon>Synechococcales</taxon>
        <taxon>Merismopediaceae</taxon>
        <taxon>Synechocystis</taxon>
    </lineage>
</organism>
<proteinExistence type="predicted"/>
<keyword evidence="2" id="KW-1185">Reference proteome</keyword>
<name>A0ABR9VN48_9SYNC</name>
<protein>
    <submittedName>
        <fullName evidence="1">Uncharacterized protein</fullName>
    </submittedName>
</protein>
<dbReference type="Proteomes" id="UP000658720">
    <property type="component" value="Unassembled WGS sequence"/>
</dbReference>
<reference evidence="1 2" key="1">
    <citation type="submission" date="2020-10" db="EMBL/GenBank/DDBJ databases">
        <authorList>
            <person name="Castelo-Branco R."/>
            <person name="Eusebio N."/>
            <person name="Adriana R."/>
            <person name="Vieira A."/>
            <person name="Brugerolle De Fraissinette N."/>
            <person name="Rezende De Castro R."/>
            <person name="Schneider M.P."/>
            <person name="Vasconcelos V."/>
            <person name="Leao P.N."/>
        </authorList>
    </citation>
    <scope>NUCLEOTIDE SEQUENCE [LARGE SCALE GENOMIC DNA]</scope>
    <source>
        <strain evidence="1 2">LEGE 00031</strain>
    </source>
</reference>
<comment type="caution">
    <text evidence="1">The sequence shown here is derived from an EMBL/GenBank/DDBJ whole genome shotgun (WGS) entry which is preliminary data.</text>
</comment>
<dbReference type="EMBL" id="JADEVV010000005">
    <property type="protein sequence ID" value="MBE9252778.1"/>
    <property type="molecule type" value="Genomic_DNA"/>
</dbReference>
<evidence type="ECO:0000313" key="2">
    <source>
        <dbReference type="Proteomes" id="UP000658720"/>
    </source>
</evidence>
<gene>
    <name evidence="1" type="ORF">IQ217_02690</name>
</gene>
<accession>A0ABR9VN48</accession>